<gene>
    <name evidence="1" type="ORF">J0A69_12975</name>
</gene>
<proteinExistence type="predicted"/>
<dbReference type="Proteomes" id="UP000664480">
    <property type="component" value="Unassembled WGS sequence"/>
</dbReference>
<dbReference type="RefSeq" id="WP_206587034.1">
    <property type="nucleotide sequence ID" value="NZ_JAFKCU010000003.1"/>
</dbReference>
<dbReference type="SUPFAM" id="SSF82171">
    <property type="entry name" value="DPP6 N-terminal domain-like"/>
    <property type="match status" value="1"/>
</dbReference>
<evidence type="ECO:0000313" key="1">
    <source>
        <dbReference type="EMBL" id="MBN7816354.1"/>
    </source>
</evidence>
<protein>
    <submittedName>
        <fullName evidence="1">Uncharacterized protein</fullName>
    </submittedName>
</protein>
<evidence type="ECO:0000313" key="2">
    <source>
        <dbReference type="Proteomes" id="UP000664480"/>
    </source>
</evidence>
<dbReference type="EMBL" id="JAFKCU010000003">
    <property type="protein sequence ID" value="MBN7816354.1"/>
    <property type="molecule type" value="Genomic_DNA"/>
</dbReference>
<reference evidence="1 2" key="1">
    <citation type="submission" date="2021-03" db="EMBL/GenBank/DDBJ databases">
        <title>novel species isolated from a fishpond in China.</title>
        <authorList>
            <person name="Lu H."/>
            <person name="Cai Z."/>
        </authorList>
    </citation>
    <scope>NUCLEOTIDE SEQUENCE [LARGE SCALE GENOMIC DNA]</scope>
    <source>
        <strain evidence="1 2">YJ13C</strain>
    </source>
</reference>
<comment type="caution">
    <text evidence="1">The sequence shown here is derived from an EMBL/GenBank/DDBJ whole genome shotgun (WGS) entry which is preliminary data.</text>
</comment>
<sequence length="448" mass="51196">MDKINLQLKSVLGKGHYFFGFHDLIAFSHDNEKILCLNPMVINRPPLPGEKIDFGFANTFSGNFISIGKTNAFNFPQGARQQWLDNEHFIINNQIGDKWGAQIYDTISGNQVESYQSSIHCLSKNKKLAFGLDYQRIHRLGGYGYIGINDECYNDPSPSTQGLWILDLHSKERKLLVSIKEVAECDIFSSSKDVSHHFITHPVLNPSNNRIAFLHRFFLPDGGIRTRLMSIGIEGNNLRCLAVGFLSHFDWKDDQTIFIWGRTGGNVDNIRSNPIFSNPLVKPLLGVAKNFLKNILYKVSNQLSMSFLLVRDNDIPNIKEIAKGILTEDGHPMFSPINRDLIINDTYPNSNGERILMLFDFYSNVRRDLGVFKMINEKPYIADYYQVTKGVDQNILNMISYELYCFTRSGLHCDLHPRWNANGTSIAFDSIHEGKRNLYWTNIENLIS</sequence>
<name>A0ABS3CL44_9BACT</name>
<accession>A0ABS3CL44</accession>
<keyword evidence="2" id="KW-1185">Reference proteome</keyword>
<organism evidence="1 2">
    <name type="scientific">Algoriphagus pacificus</name>
    <dbReference type="NCBI Taxonomy" id="2811234"/>
    <lineage>
        <taxon>Bacteria</taxon>
        <taxon>Pseudomonadati</taxon>
        <taxon>Bacteroidota</taxon>
        <taxon>Cytophagia</taxon>
        <taxon>Cytophagales</taxon>
        <taxon>Cyclobacteriaceae</taxon>
        <taxon>Algoriphagus</taxon>
    </lineage>
</organism>